<gene>
    <name evidence="1" type="ORF">SDC9_68327</name>
</gene>
<comment type="caution">
    <text evidence="1">The sequence shown here is derived from an EMBL/GenBank/DDBJ whole genome shotgun (WGS) entry which is preliminary data.</text>
</comment>
<proteinExistence type="predicted"/>
<dbReference type="AlphaFoldDB" id="A0A644Y171"/>
<evidence type="ECO:0000313" key="1">
    <source>
        <dbReference type="EMBL" id="MPM21877.1"/>
    </source>
</evidence>
<sequence>MADTPVDIYAGQTHLVGTVTFSEAVGGQVSITITLDQAILQDDAESVKIQGYNTAPSGNPAPGQFTTYKGKETIITVDAFAYYGIHLDVRRVVECPVVVPQ</sequence>
<reference evidence="1" key="1">
    <citation type="submission" date="2019-08" db="EMBL/GenBank/DDBJ databases">
        <authorList>
            <person name="Kucharzyk K."/>
            <person name="Murdoch R.W."/>
            <person name="Higgins S."/>
            <person name="Loffler F."/>
        </authorList>
    </citation>
    <scope>NUCLEOTIDE SEQUENCE</scope>
</reference>
<accession>A0A644Y171</accession>
<name>A0A644Y171_9ZZZZ</name>
<organism evidence="1">
    <name type="scientific">bioreactor metagenome</name>
    <dbReference type="NCBI Taxonomy" id="1076179"/>
    <lineage>
        <taxon>unclassified sequences</taxon>
        <taxon>metagenomes</taxon>
        <taxon>ecological metagenomes</taxon>
    </lineage>
</organism>
<protein>
    <submittedName>
        <fullName evidence="1">Uncharacterized protein</fullName>
    </submittedName>
</protein>
<dbReference type="EMBL" id="VSSQ01003687">
    <property type="protein sequence ID" value="MPM21877.1"/>
    <property type="molecule type" value="Genomic_DNA"/>
</dbReference>